<dbReference type="InterPro" id="IPR002583">
    <property type="entry name" value="Ribosomal_bS20"/>
</dbReference>
<dbReference type="Gene3D" id="1.20.58.110">
    <property type="entry name" value="Ribosomal protein S20"/>
    <property type="match status" value="1"/>
</dbReference>
<gene>
    <name evidence="8" type="primary">rpsT</name>
    <name evidence="10" type="ORF">SU32_06195</name>
</gene>
<dbReference type="RefSeq" id="WP_053998476.1">
    <property type="nucleotide sequence ID" value="NZ_JXMU01000007.1"/>
</dbReference>
<name>A0A0N0VM75_9HYPH</name>
<dbReference type="OrthoDB" id="9807974at2"/>
<evidence type="ECO:0000256" key="1">
    <source>
        <dbReference type="ARBA" id="ARBA00003134"/>
    </source>
</evidence>
<dbReference type="FunFam" id="1.20.58.110:FF:000001">
    <property type="entry name" value="30S ribosomal protein S20"/>
    <property type="match status" value="1"/>
</dbReference>
<dbReference type="GO" id="GO:0005829">
    <property type="term" value="C:cytosol"/>
    <property type="evidence" value="ECO:0007669"/>
    <property type="project" value="TreeGrafter"/>
</dbReference>
<sequence length="88" mass="9537">MANTPSAKKATRKIARRTEVNSARRSRVRTFLRKVEEAISSGDKSAAAEALKAAQPELMRAAGKGVYHKNTASRKVSRLASRIKAISA</sequence>
<dbReference type="PATRIC" id="fig|1514904.3.peg.3269"/>
<evidence type="ECO:0000313" key="11">
    <source>
        <dbReference type="Proteomes" id="UP000038011"/>
    </source>
</evidence>
<keyword evidence="5 8" id="KW-0689">Ribosomal protein</keyword>
<dbReference type="PANTHER" id="PTHR33398:SF1">
    <property type="entry name" value="SMALL RIBOSOMAL SUBUNIT PROTEIN BS20C"/>
    <property type="match status" value="1"/>
</dbReference>
<dbReference type="SUPFAM" id="SSF46992">
    <property type="entry name" value="Ribosomal protein S20"/>
    <property type="match status" value="1"/>
</dbReference>
<protein>
    <recommendedName>
        <fullName evidence="7 8">Small ribosomal subunit protein bS20</fullName>
    </recommendedName>
</protein>
<organism evidence="10 11">
    <name type="scientific">Ahrensia marina</name>
    <dbReference type="NCBI Taxonomy" id="1514904"/>
    <lineage>
        <taxon>Bacteria</taxon>
        <taxon>Pseudomonadati</taxon>
        <taxon>Pseudomonadota</taxon>
        <taxon>Alphaproteobacteria</taxon>
        <taxon>Hyphomicrobiales</taxon>
        <taxon>Ahrensiaceae</taxon>
        <taxon>Ahrensia</taxon>
    </lineage>
</organism>
<dbReference type="PANTHER" id="PTHR33398">
    <property type="entry name" value="30S RIBOSOMAL PROTEIN S20"/>
    <property type="match status" value="1"/>
</dbReference>
<dbReference type="GO" id="GO:0070181">
    <property type="term" value="F:small ribosomal subunit rRNA binding"/>
    <property type="evidence" value="ECO:0007669"/>
    <property type="project" value="TreeGrafter"/>
</dbReference>
<feature type="region of interest" description="Disordered" evidence="9">
    <location>
        <begin position="1"/>
        <end position="22"/>
    </location>
</feature>
<evidence type="ECO:0000256" key="2">
    <source>
        <dbReference type="ARBA" id="ARBA00007634"/>
    </source>
</evidence>
<dbReference type="NCBIfam" id="TIGR00029">
    <property type="entry name" value="S20"/>
    <property type="match status" value="1"/>
</dbReference>
<dbReference type="AlphaFoldDB" id="A0A0N0VM75"/>
<dbReference type="GO" id="GO:0015935">
    <property type="term" value="C:small ribosomal subunit"/>
    <property type="evidence" value="ECO:0007669"/>
    <property type="project" value="TreeGrafter"/>
</dbReference>
<accession>A0A0N0VM75</accession>
<dbReference type="STRING" id="1514904.SU32_06195"/>
<evidence type="ECO:0000256" key="8">
    <source>
        <dbReference type="HAMAP-Rule" id="MF_00500"/>
    </source>
</evidence>
<comment type="caution">
    <text evidence="10">The sequence shown here is derived from an EMBL/GenBank/DDBJ whole genome shotgun (WGS) entry which is preliminary data.</text>
</comment>
<keyword evidence="11" id="KW-1185">Reference proteome</keyword>
<evidence type="ECO:0000256" key="3">
    <source>
        <dbReference type="ARBA" id="ARBA00022730"/>
    </source>
</evidence>
<proteinExistence type="inferred from homology"/>
<evidence type="ECO:0000256" key="9">
    <source>
        <dbReference type="SAM" id="MobiDB-lite"/>
    </source>
</evidence>
<dbReference type="InterPro" id="IPR036510">
    <property type="entry name" value="Ribosomal_bS20_sf"/>
</dbReference>
<keyword evidence="4 8" id="KW-0694">RNA-binding</keyword>
<evidence type="ECO:0000256" key="7">
    <source>
        <dbReference type="ARBA" id="ARBA00035136"/>
    </source>
</evidence>
<comment type="similarity">
    <text evidence="2 8">Belongs to the bacterial ribosomal protein bS20 family.</text>
</comment>
<dbReference type="EMBL" id="JXMU01000007">
    <property type="protein sequence ID" value="KPB01944.1"/>
    <property type="molecule type" value="Genomic_DNA"/>
</dbReference>
<comment type="function">
    <text evidence="1 8">Binds directly to 16S ribosomal RNA.</text>
</comment>
<keyword evidence="6 8" id="KW-0687">Ribonucleoprotein</keyword>
<evidence type="ECO:0000256" key="5">
    <source>
        <dbReference type="ARBA" id="ARBA00022980"/>
    </source>
</evidence>
<dbReference type="GO" id="GO:0006412">
    <property type="term" value="P:translation"/>
    <property type="evidence" value="ECO:0007669"/>
    <property type="project" value="UniProtKB-UniRule"/>
</dbReference>
<evidence type="ECO:0000256" key="6">
    <source>
        <dbReference type="ARBA" id="ARBA00023274"/>
    </source>
</evidence>
<dbReference type="Pfam" id="PF01649">
    <property type="entry name" value="Ribosomal_S20p"/>
    <property type="match status" value="1"/>
</dbReference>
<dbReference type="GO" id="GO:0003735">
    <property type="term" value="F:structural constituent of ribosome"/>
    <property type="evidence" value="ECO:0007669"/>
    <property type="project" value="InterPro"/>
</dbReference>
<evidence type="ECO:0000256" key="4">
    <source>
        <dbReference type="ARBA" id="ARBA00022884"/>
    </source>
</evidence>
<dbReference type="Proteomes" id="UP000038011">
    <property type="component" value="Unassembled WGS sequence"/>
</dbReference>
<evidence type="ECO:0000313" key="10">
    <source>
        <dbReference type="EMBL" id="KPB01944.1"/>
    </source>
</evidence>
<keyword evidence="3 8" id="KW-0699">rRNA-binding</keyword>
<dbReference type="HAMAP" id="MF_00500">
    <property type="entry name" value="Ribosomal_bS20"/>
    <property type="match status" value="1"/>
</dbReference>
<reference evidence="10 11" key="1">
    <citation type="submission" date="2015-01" db="EMBL/GenBank/DDBJ databases">
        <title>Ahrensia donghaiensis sp. nov., a novel dimethylsulphoniopropionate-cleavage bacterium isolated from seawater and emended descriptions of the genus Ahrensia and Ahrensia kielensis.</title>
        <authorList>
            <person name="Liu J."/>
        </authorList>
    </citation>
    <scope>NUCLEOTIDE SEQUENCE [LARGE SCALE GENOMIC DNA]</scope>
    <source>
        <strain evidence="10 11">LZD062</strain>
    </source>
</reference>